<keyword evidence="3" id="KW-1185">Reference proteome</keyword>
<feature type="domain" description="Htaa" evidence="1">
    <location>
        <begin position="13"/>
        <end position="162"/>
    </location>
</feature>
<comment type="caution">
    <text evidence="2">The sequence shown here is derived from an EMBL/GenBank/DDBJ whole genome shotgun (WGS) entry which is preliminary data.</text>
</comment>
<dbReference type="RefSeq" id="WP_196836327.1">
    <property type="nucleotide sequence ID" value="NZ_JADOTZ010000001.1"/>
</dbReference>
<dbReference type="InterPro" id="IPR007331">
    <property type="entry name" value="Htaa"/>
</dbReference>
<gene>
    <name evidence="2" type="ORF">IW252_001870</name>
</gene>
<evidence type="ECO:0000259" key="1">
    <source>
        <dbReference type="Pfam" id="PF04213"/>
    </source>
</evidence>
<accession>A0A931DE29</accession>
<dbReference type="EMBL" id="JADOTZ010000001">
    <property type="protein sequence ID" value="MBG6085103.1"/>
    <property type="molecule type" value="Genomic_DNA"/>
</dbReference>
<protein>
    <recommendedName>
        <fullName evidence="1">Htaa domain-containing protein</fullName>
    </recommendedName>
</protein>
<evidence type="ECO:0000313" key="3">
    <source>
        <dbReference type="Proteomes" id="UP000625033"/>
    </source>
</evidence>
<proteinExistence type="predicted"/>
<dbReference type="AlphaFoldDB" id="A0A931DE29"/>
<organism evidence="2 3">
    <name type="scientific">Zhihengliuella flava</name>
    <dbReference type="NCBI Taxonomy" id="1285193"/>
    <lineage>
        <taxon>Bacteria</taxon>
        <taxon>Bacillati</taxon>
        <taxon>Actinomycetota</taxon>
        <taxon>Actinomycetes</taxon>
        <taxon>Micrococcales</taxon>
        <taxon>Micrococcaceae</taxon>
        <taxon>Zhihengliuella</taxon>
    </lineage>
</organism>
<reference evidence="2" key="1">
    <citation type="submission" date="2020-11" db="EMBL/GenBank/DDBJ databases">
        <title>Sequencing the genomes of 1000 actinobacteria strains.</title>
        <authorList>
            <person name="Klenk H.-P."/>
        </authorList>
    </citation>
    <scope>NUCLEOTIDE SEQUENCE</scope>
    <source>
        <strain evidence="2">DSM 26152</strain>
    </source>
</reference>
<name>A0A931DE29_9MICC</name>
<dbReference type="Proteomes" id="UP000625033">
    <property type="component" value="Unassembled WGS sequence"/>
</dbReference>
<sequence>MPDTPLPSQPHGLAWGIKKSFVDYVGSIADGSITARSGALTTDDGGFSFGVHRVDLAEDLATGTLAFTGDVILSGHDGMMHVRLLDPAIDLLGSHAQLTVAADTVEGTEPDQARIVIARMYAGGFADQGDALEWRASTVLLTDEGATLFGKQYPSGQMMDELVARVAKPAA</sequence>
<dbReference type="Pfam" id="PF04213">
    <property type="entry name" value="HtaA"/>
    <property type="match status" value="1"/>
</dbReference>
<evidence type="ECO:0000313" key="2">
    <source>
        <dbReference type="EMBL" id="MBG6085103.1"/>
    </source>
</evidence>